<feature type="transmembrane region" description="Helical" evidence="10">
    <location>
        <begin position="139"/>
        <end position="159"/>
    </location>
</feature>
<evidence type="ECO:0000256" key="4">
    <source>
        <dbReference type="ARBA" id="ARBA00022448"/>
    </source>
</evidence>
<dbReference type="PANTHER" id="PTHR43823:SF3">
    <property type="entry name" value="MULTIDRUG EXPORT PROTEIN MEPA"/>
    <property type="match status" value="1"/>
</dbReference>
<feature type="transmembrane region" description="Helical" evidence="10">
    <location>
        <begin position="197"/>
        <end position="217"/>
    </location>
</feature>
<accession>A0A9D0ZNL8</accession>
<keyword evidence="7 10" id="KW-1133">Transmembrane helix</keyword>
<feature type="transmembrane region" description="Helical" evidence="10">
    <location>
        <begin position="96"/>
        <end position="119"/>
    </location>
</feature>
<keyword evidence="4" id="KW-0813">Transport</keyword>
<dbReference type="InterPro" id="IPR051327">
    <property type="entry name" value="MATE_MepA_subfamily"/>
</dbReference>
<evidence type="ECO:0000313" key="11">
    <source>
        <dbReference type="EMBL" id="HIQ83728.1"/>
    </source>
</evidence>
<gene>
    <name evidence="11" type="ORF">IAA52_11570</name>
</gene>
<evidence type="ECO:0000256" key="3">
    <source>
        <dbReference type="ARBA" id="ARBA00022106"/>
    </source>
</evidence>
<dbReference type="Pfam" id="PF01554">
    <property type="entry name" value="MatE"/>
    <property type="match status" value="2"/>
</dbReference>
<dbReference type="NCBIfam" id="TIGR00797">
    <property type="entry name" value="matE"/>
    <property type="match status" value="1"/>
</dbReference>
<dbReference type="GO" id="GO:0015297">
    <property type="term" value="F:antiporter activity"/>
    <property type="evidence" value="ECO:0007669"/>
    <property type="project" value="InterPro"/>
</dbReference>
<name>A0A9D0ZNL8_9FIRM</name>
<dbReference type="InterPro" id="IPR045070">
    <property type="entry name" value="MATE_MepA-like"/>
</dbReference>
<feature type="transmembrane region" description="Helical" evidence="10">
    <location>
        <begin position="392"/>
        <end position="414"/>
    </location>
</feature>
<evidence type="ECO:0000256" key="9">
    <source>
        <dbReference type="ARBA" id="ARBA00023251"/>
    </source>
</evidence>
<evidence type="ECO:0000256" key="10">
    <source>
        <dbReference type="SAM" id="Phobius"/>
    </source>
</evidence>
<dbReference type="PIRSF" id="PIRSF006603">
    <property type="entry name" value="DinF"/>
    <property type="match status" value="1"/>
</dbReference>
<dbReference type="InterPro" id="IPR002528">
    <property type="entry name" value="MATE_fam"/>
</dbReference>
<evidence type="ECO:0000256" key="5">
    <source>
        <dbReference type="ARBA" id="ARBA00022475"/>
    </source>
</evidence>
<dbReference type="PANTHER" id="PTHR43823">
    <property type="entry name" value="SPORULATION PROTEIN YKVU"/>
    <property type="match status" value="1"/>
</dbReference>
<keyword evidence="8 10" id="KW-0472">Membrane</keyword>
<evidence type="ECO:0000256" key="7">
    <source>
        <dbReference type="ARBA" id="ARBA00022989"/>
    </source>
</evidence>
<feature type="transmembrane region" description="Helical" evidence="10">
    <location>
        <begin position="420"/>
        <end position="442"/>
    </location>
</feature>
<comment type="caution">
    <text evidence="11">The sequence shown here is derived from an EMBL/GenBank/DDBJ whole genome shotgun (WGS) entry which is preliminary data.</text>
</comment>
<dbReference type="InterPro" id="IPR048279">
    <property type="entry name" value="MdtK-like"/>
</dbReference>
<reference evidence="11" key="2">
    <citation type="journal article" date="2021" name="PeerJ">
        <title>Extensive microbial diversity within the chicken gut microbiome revealed by metagenomics and culture.</title>
        <authorList>
            <person name="Gilroy R."/>
            <person name="Ravi A."/>
            <person name="Getino M."/>
            <person name="Pursley I."/>
            <person name="Horton D.L."/>
            <person name="Alikhan N.F."/>
            <person name="Baker D."/>
            <person name="Gharbi K."/>
            <person name="Hall N."/>
            <person name="Watson M."/>
            <person name="Adriaenssens E.M."/>
            <person name="Foster-Nyarko E."/>
            <person name="Jarju S."/>
            <person name="Secka A."/>
            <person name="Antonio M."/>
            <person name="Oren A."/>
            <person name="Chaudhuri R.R."/>
            <person name="La Ragione R."/>
            <person name="Hildebrand F."/>
            <person name="Pallen M.J."/>
        </authorList>
    </citation>
    <scope>NUCLEOTIDE SEQUENCE</scope>
    <source>
        <strain evidence="11">ChiSjej6B24-2974</strain>
    </source>
</reference>
<feature type="transmembrane region" description="Helical" evidence="10">
    <location>
        <begin position="20"/>
        <end position="37"/>
    </location>
</feature>
<evidence type="ECO:0000256" key="6">
    <source>
        <dbReference type="ARBA" id="ARBA00022692"/>
    </source>
</evidence>
<dbReference type="Proteomes" id="UP000824260">
    <property type="component" value="Unassembled WGS sequence"/>
</dbReference>
<feature type="transmembrane region" description="Helical" evidence="10">
    <location>
        <begin position="52"/>
        <end position="75"/>
    </location>
</feature>
<feature type="transmembrane region" description="Helical" evidence="10">
    <location>
        <begin position="321"/>
        <end position="344"/>
    </location>
</feature>
<keyword evidence="6 10" id="KW-0812">Transmembrane</keyword>
<feature type="transmembrane region" description="Helical" evidence="10">
    <location>
        <begin position="266"/>
        <end position="290"/>
    </location>
</feature>
<dbReference type="AlphaFoldDB" id="A0A9D0ZNL8"/>
<dbReference type="EMBL" id="DVFZ01000106">
    <property type="protein sequence ID" value="HIQ83728.1"/>
    <property type="molecule type" value="Genomic_DNA"/>
</dbReference>
<dbReference type="GO" id="GO:0046677">
    <property type="term" value="P:response to antibiotic"/>
    <property type="evidence" value="ECO:0007669"/>
    <property type="project" value="UniProtKB-KW"/>
</dbReference>
<comment type="similarity">
    <text evidence="2">Belongs to the multi antimicrobial extrusion (MATE) (TC 2.A.66.1) family. MepA subfamily.</text>
</comment>
<evidence type="ECO:0000256" key="2">
    <source>
        <dbReference type="ARBA" id="ARBA00008417"/>
    </source>
</evidence>
<evidence type="ECO:0000313" key="12">
    <source>
        <dbReference type="Proteomes" id="UP000824260"/>
    </source>
</evidence>
<dbReference type="CDD" id="cd13143">
    <property type="entry name" value="MATE_MepA_like"/>
    <property type="match status" value="1"/>
</dbReference>
<evidence type="ECO:0000256" key="1">
    <source>
        <dbReference type="ARBA" id="ARBA00004651"/>
    </source>
</evidence>
<proteinExistence type="inferred from homology"/>
<sequence length="460" mass="49338">MQRDSEFLATEKPSRLLVKLALPAVTAQLVNMLYNIVDRMYIGRLEGIGTDALAGVGACLPVILLVSAFAALASMGGAPRASIFMGQGDRESAERTMGNCMTFLLVLAAVLTAALLFFQRPILLAFGALPETLGHALEYMNIYALGTVFVQIALGMNAFITAQGFSRTSMLTVLIGAVLNIALDPLFMFTFGMGVKGAALATILSQAVSAAWVLWFLCGRKTVLHLRLAYMAPRPSLLAPCLALGVSPFIMQATEAAINVCFNRQLALYGGALAVSSMTILASVMQFAMLPLQGLTQGAQPITSYNYGAKNPARVRASFRALLVACMLYAGILWLAVMIFPQGFARLFSNDQALVDFTARALRIYMAAGLLLGVQLACQQTFIALGNAKSSLFLAVLRKLILLIPLIYILPAILPMDKTMAVYLAEPVADVLAVTTTALLFAHQFPRAMRALEADECSKT</sequence>
<reference evidence="11" key="1">
    <citation type="submission" date="2020-10" db="EMBL/GenBank/DDBJ databases">
        <authorList>
            <person name="Gilroy R."/>
        </authorList>
    </citation>
    <scope>NUCLEOTIDE SEQUENCE</scope>
    <source>
        <strain evidence="11">ChiSjej6B24-2974</strain>
    </source>
</reference>
<keyword evidence="5" id="KW-1003">Cell membrane</keyword>
<dbReference type="GO" id="GO:0042910">
    <property type="term" value="F:xenobiotic transmembrane transporter activity"/>
    <property type="evidence" value="ECO:0007669"/>
    <property type="project" value="InterPro"/>
</dbReference>
<keyword evidence="9" id="KW-0046">Antibiotic resistance</keyword>
<protein>
    <recommendedName>
        <fullName evidence="3">Multidrug export protein MepA</fullName>
    </recommendedName>
</protein>
<comment type="subcellular location">
    <subcellularLocation>
        <location evidence="1">Cell membrane</location>
        <topology evidence="1">Multi-pass membrane protein</topology>
    </subcellularLocation>
</comment>
<evidence type="ECO:0000256" key="8">
    <source>
        <dbReference type="ARBA" id="ARBA00023136"/>
    </source>
</evidence>
<organism evidence="11 12">
    <name type="scientific">Candidatus Pullichristensenella stercorigallinarum</name>
    <dbReference type="NCBI Taxonomy" id="2840909"/>
    <lineage>
        <taxon>Bacteria</taxon>
        <taxon>Bacillati</taxon>
        <taxon>Bacillota</taxon>
        <taxon>Clostridia</taxon>
        <taxon>Candidatus Pullichristensenella</taxon>
    </lineage>
</organism>
<feature type="transmembrane region" description="Helical" evidence="10">
    <location>
        <begin position="171"/>
        <end position="191"/>
    </location>
</feature>
<feature type="transmembrane region" description="Helical" evidence="10">
    <location>
        <begin position="364"/>
        <end position="385"/>
    </location>
</feature>
<feature type="transmembrane region" description="Helical" evidence="10">
    <location>
        <begin position="237"/>
        <end position="254"/>
    </location>
</feature>
<dbReference type="GO" id="GO:0005886">
    <property type="term" value="C:plasma membrane"/>
    <property type="evidence" value="ECO:0007669"/>
    <property type="project" value="UniProtKB-SubCell"/>
</dbReference>